<dbReference type="SUPFAM" id="SSF56047">
    <property type="entry name" value="Ribosomal protein S8"/>
    <property type="match status" value="1"/>
</dbReference>
<proteinExistence type="inferred from homology"/>
<dbReference type="OrthoDB" id="367247at2759"/>
<accession>A0A9W5WWG5</accession>
<name>A0A9W5WWG5_BABOV</name>
<keyword evidence="3" id="KW-0687">Ribonucleoprotein</keyword>
<dbReference type="InterPro" id="IPR035987">
    <property type="entry name" value="Ribosomal_uS8_sf"/>
</dbReference>
<comment type="caution">
    <text evidence="4">The sequence shown here is derived from an EMBL/GenBank/DDBJ whole genome shotgun (WGS) entry which is preliminary data.</text>
</comment>
<keyword evidence="2 4" id="KW-0689">Ribosomal protein</keyword>
<dbReference type="Pfam" id="PF00410">
    <property type="entry name" value="Ribosomal_S8"/>
    <property type="match status" value="1"/>
</dbReference>
<evidence type="ECO:0000313" key="4">
    <source>
        <dbReference type="EMBL" id="GFE55961.1"/>
    </source>
</evidence>
<keyword evidence="5" id="KW-1185">Reference proteome</keyword>
<dbReference type="InterPro" id="IPR000630">
    <property type="entry name" value="Ribosomal_uS8"/>
</dbReference>
<evidence type="ECO:0000256" key="2">
    <source>
        <dbReference type="ARBA" id="ARBA00022980"/>
    </source>
</evidence>
<keyword evidence="4" id="KW-0933">Apicoplast</keyword>
<dbReference type="Proteomes" id="UP001057455">
    <property type="component" value="Unassembled WGS sequence"/>
</dbReference>
<organism evidence="4 5">
    <name type="scientific">Babesia ovis</name>
    <dbReference type="NCBI Taxonomy" id="5869"/>
    <lineage>
        <taxon>Eukaryota</taxon>
        <taxon>Sar</taxon>
        <taxon>Alveolata</taxon>
        <taxon>Apicomplexa</taxon>
        <taxon>Aconoidasida</taxon>
        <taxon>Piroplasmida</taxon>
        <taxon>Babesiidae</taxon>
        <taxon>Babesia</taxon>
    </lineage>
</organism>
<evidence type="ECO:0000313" key="5">
    <source>
        <dbReference type="Proteomes" id="UP001057455"/>
    </source>
</evidence>
<sequence>MILNINNKKLTESIYNKCLLLNYINEYKSLKIYNKVYRFDIDHNINFVKNFYKISNYIHIKYRKLKHINKNLKSGILLLSTTLGILTNKKAEMLGIGGVLICYMSFK</sequence>
<evidence type="ECO:0000256" key="1">
    <source>
        <dbReference type="ARBA" id="ARBA00006471"/>
    </source>
</evidence>
<dbReference type="GO" id="GO:0003735">
    <property type="term" value="F:structural constituent of ribosome"/>
    <property type="evidence" value="ECO:0007669"/>
    <property type="project" value="InterPro"/>
</dbReference>
<gene>
    <name evidence="4" type="ORF">BaOVIS_035150</name>
</gene>
<reference evidence="4" key="1">
    <citation type="submission" date="2019-12" db="EMBL/GenBank/DDBJ databases">
        <title>Genome sequence of Babesia ovis.</title>
        <authorList>
            <person name="Yamagishi J."/>
            <person name="Sevinc F."/>
            <person name="Xuan X."/>
        </authorList>
    </citation>
    <scope>NUCLEOTIDE SEQUENCE</scope>
    <source>
        <strain evidence="4">Selcuk</strain>
    </source>
</reference>
<geneLocation type="apicoplast" evidence="4"/>
<comment type="similarity">
    <text evidence="1">Belongs to the universal ribosomal protein uS8 family.</text>
</comment>
<dbReference type="Gene3D" id="3.30.1490.10">
    <property type="match status" value="1"/>
</dbReference>
<protein>
    <submittedName>
        <fullName evidence="4">Ribosomal protein S8</fullName>
    </submittedName>
</protein>
<evidence type="ECO:0000256" key="3">
    <source>
        <dbReference type="ARBA" id="ARBA00023274"/>
    </source>
</evidence>
<dbReference type="AlphaFoldDB" id="A0A9W5WWG5"/>
<dbReference type="GO" id="GO:0006412">
    <property type="term" value="P:translation"/>
    <property type="evidence" value="ECO:0007669"/>
    <property type="project" value="InterPro"/>
</dbReference>
<keyword evidence="4" id="KW-0934">Plastid</keyword>
<dbReference type="GO" id="GO:0005840">
    <property type="term" value="C:ribosome"/>
    <property type="evidence" value="ECO:0007669"/>
    <property type="project" value="UniProtKB-KW"/>
</dbReference>
<dbReference type="EMBL" id="BLIY01000027">
    <property type="protein sequence ID" value="GFE55961.1"/>
    <property type="molecule type" value="Genomic_DNA"/>
</dbReference>
<dbReference type="GO" id="GO:1990904">
    <property type="term" value="C:ribonucleoprotein complex"/>
    <property type="evidence" value="ECO:0007669"/>
    <property type="project" value="UniProtKB-KW"/>
</dbReference>